<dbReference type="InterPro" id="IPR007024">
    <property type="entry name" value="BLUF_domain"/>
</dbReference>
<evidence type="ECO:0000259" key="2">
    <source>
        <dbReference type="PROSITE" id="PS50925"/>
    </source>
</evidence>
<dbReference type="GO" id="GO:0009882">
    <property type="term" value="F:blue light photoreceptor activity"/>
    <property type="evidence" value="ECO:0007669"/>
    <property type="project" value="InterPro"/>
</dbReference>
<dbReference type="Proteomes" id="UP000254123">
    <property type="component" value="Unassembled WGS sequence"/>
</dbReference>
<feature type="transmembrane region" description="Helical" evidence="1">
    <location>
        <begin position="188"/>
        <end position="208"/>
    </location>
</feature>
<keyword evidence="1" id="KW-0472">Membrane</keyword>
<dbReference type="Pfam" id="PF04940">
    <property type="entry name" value="BLUF"/>
    <property type="match status" value="1"/>
</dbReference>
<proteinExistence type="predicted"/>
<gene>
    <name evidence="3" type="ORF">NCTC10526_01821</name>
</gene>
<evidence type="ECO:0000313" key="4">
    <source>
        <dbReference type="Proteomes" id="UP000254123"/>
    </source>
</evidence>
<organism evidence="3 4">
    <name type="scientific">Psychrobacter phenylpyruvicus</name>
    <dbReference type="NCBI Taxonomy" id="29432"/>
    <lineage>
        <taxon>Bacteria</taxon>
        <taxon>Pseudomonadati</taxon>
        <taxon>Pseudomonadota</taxon>
        <taxon>Gammaproteobacteria</taxon>
        <taxon>Moraxellales</taxon>
        <taxon>Moraxellaceae</taxon>
        <taxon>Psychrobacter</taxon>
    </lineage>
</organism>
<dbReference type="STRING" id="1123034.GCA_000685805_00266"/>
<dbReference type="EMBL" id="UGVC01000001">
    <property type="protein sequence ID" value="SUD91458.1"/>
    <property type="molecule type" value="Genomic_DNA"/>
</dbReference>
<name>A0A379LLM9_9GAMM</name>
<protein>
    <submittedName>
        <fullName evidence="3">Sensors of blue-light using FAD</fullName>
    </submittedName>
</protein>
<keyword evidence="1" id="KW-1133">Transmembrane helix</keyword>
<accession>A0A379LLM9</accession>
<sequence length="214" mass="24467">MPLNEHSTATALSKIEDNALVRLVYASSLTFKSRFKPAIFQTVEQDARQYNQQNGITGTLCYGNGQFLQCLEGQKKVLLPLLQEIFDDTRHKETKILIVQPIEQRDFSNWGMRLMFLERWLWSPETKKQADTLSRFLPFKPSQWNREETEEFLQAIQKIQTPPHIQESGISLNALGNMIHHVVGPHQAFILVQSVLAILTIVAIVLLVKCPLVS</sequence>
<dbReference type="SUPFAM" id="SSF54975">
    <property type="entry name" value="Acylphosphatase/BLUF domain-like"/>
    <property type="match status" value="1"/>
</dbReference>
<dbReference type="Gene3D" id="3.30.70.100">
    <property type="match status" value="1"/>
</dbReference>
<evidence type="ECO:0000313" key="3">
    <source>
        <dbReference type="EMBL" id="SUD91458.1"/>
    </source>
</evidence>
<keyword evidence="1" id="KW-0812">Transmembrane</keyword>
<dbReference type="InterPro" id="IPR036046">
    <property type="entry name" value="Acylphosphatase-like_dom_sf"/>
</dbReference>
<dbReference type="SMART" id="SM01034">
    <property type="entry name" value="BLUF"/>
    <property type="match status" value="1"/>
</dbReference>
<dbReference type="GO" id="GO:0071949">
    <property type="term" value="F:FAD binding"/>
    <property type="evidence" value="ECO:0007669"/>
    <property type="project" value="InterPro"/>
</dbReference>
<dbReference type="RefSeq" id="WP_028857946.1">
    <property type="nucleotide sequence ID" value="NZ_CAJHAQ010000001.1"/>
</dbReference>
<dbReference type="PROSITE" id="PS50925">
    <property type="entry name" value="BLUF"/>
    <property type="match status" value="1"/>
</dbReference>
<dbReference type="AlphaFoldDB" id="A0A379LLM9"/>
<reference evidence="3 4" key="1">
    <citation type="submission" date="2018-06" db="EMBL/GenBank/DDBJ databases">
        <authorList>
            <consortium name="Pathogen Informatics"/>
            <person name="Doyle S."/>
        </authorList>
    </citation>
    <scope>NUCLEOTIDE SEQUENCE [LARGE SCALE GENOMIC DNA]</scope>
    <source>
        <strain evidence="3 4">NCTC10526</strain>
    </source>
</reference>
<feature type="domain" description="BLUF" evidence="2">
    <location>
        <begin position="20"/>
        <end position="113"/>
    </location>
</feature>
<keyword evidence="4" id="KW-1185">Reference proteome</keyword>
<evidence type="ECO:0000256" key="1">
    <source>
        <dbReference type="SAM" id="Phobius"/>
    </source>
</evidence>